<dbReference type="EMBL" id="REGN01011032">
    <property type="protein sequence ID" value="RMZ98005.1"/>
    <property type="molecule type" value="Genomic_DNA"/>
</dbReference>
<gene>
    <name evidence="1" type="ORF">BpHYR1_039099</name>
</gene>
<comment type="caution">
    <text evidence="1">The sequence shown here is derived from an EMBL/GenBank/DDBJ whole genome shotgun (WGS) entry which is preliminary data.</text>
</comment>
<evidence type="ECO:0000313" key="1">
    <source>
        <dbReference type="EMBL" id="RMZ98005.1"/>
    </source>
</evidence>
<name>A0A3M7PFW5_BRAPC</name>
<dbReference type="Proteomes" id="UP000276133">
    <property type="component" value="Unassembled WGS sequence"/>
</dbReference>
<proteinExistence type="predicted"/>
<organism evidence="1 2">
    <name type="scientific">Brachionus plicatilis</name>
    <name type="common">Marine rotifer</name>
    <name type="synonym">Brachionus muelleri</name>
    <dbReference type="NCBI Taxonomy" id="10195"/>
    <lineage>
        <taxon>Eukaryota</taxon>
        <taxon>Metazoa</taxon>
        <taxon>Spiralia</taxon>
        <taxon>Gnathifera</taxon>
        <taxon>Rotifera</taxon>
        <taxon>Eurotatoria</taxon>
        <taxon>Monogononta</taxon>
        <taxon>Pseudotrocha</taxon>
        <taxon>Ploima</taxon>
        <taxon>Brachionidae</taxon>
        <taxon>Brachionus</taxon>
    </lineage>
</organism>
<reference evidence="1 2" key="1">
    <citation type="journal article" date="2018" name="Sci. Rep.">
        <title>Genomic signatures of local adaptation to the degree of environmental predictability in rotifers.</title>
        <authorList>
            <person name="Franch-Gras L."/>
            <person name="Hahn C."/>
            <person name="Garcia-Roger E.M."/>
            <person name="Carmona M.J."/>
            <person name="Serra M."/>
            <person name="Gomez A."/>
        </authorList>
    </citation>
    <scope>NUCLEOTIDE SEQUENCE [LARGE SCALE GENOMIC DNA]</scope>
    <source>
        <strain evidence="1">HYR1</strain>
    </source>
</reference>
<sequence>MLGAGREATWPAKPRPTDGPTVIMAGQILKDREVAGRLSAKIKTDRVQTGRPRGPKKNFSKIKIFFWTVLWPTGLHTVGRFTAFQLAGHHTISWPATSRSVFILADSWPATSRFSKILPVISRSVCLVAGLGKVGLFKNSPQTVGQFTDGHGWPLNSRPK</sequence>
<protein>
    <submittedName>
        <fullName evidence="1">Uncharacterized protein</fullName>
    </submittedName>
</protein>
<evidence type="ECO:0000313" key="2">
    <source>
        <dbReference type="Proteomes" id="UP000276133"/>
    </source>
</evidence>
<accession>A0A3M7PFW5</accession>
<dbReference type="AlphaFoldDB" id="A0A3M7PFW5"/>
<keyword evidence="2" id="KW-1185">Reference proteome</keyword>